<dbReference type="EC" id="2.1.2.9" evidence="3 8"/>
<dbReference type="HAMAP" id="MF_00182">
    <property type="entry name" value="Formyl_trans"/>
    <property type="match status" value="1"/>
</dbReference>
<dbReference type="PANTHER" id="PTHR11138:SF5">
    <property type="entry name" value="METHIONYL-TRNA FORMYLTRANSFERASE, MITOCHONDRIAL"/>
    <property type="match status" value="1"/>
</dbReference>
<evidence type="ECO:0000256" key="4">
    <source>
        <dbReference type="ARBA" id="ARBA00016014"/>
    </source>
</evidence>
<dbReference type="InterPro" id="IPR011034">
    <property type="entry name" value="Formyl_transferase-like_C_sf"/>
</dbReference>
<keyword evidence="5 8" id="KW-0808">Transferase</keyword>
<dbReference type="Pfam" id="PF02911">
    <property type="entry name" value="Formyl_trans_C"/>
    <property type="match status" value="1"/>
</dbReference>
<evidence type="ECO:0000256" key="8">
    <source>
        <dbReference type="HAMAP-Rule" id="MF_00182"/>
    </source>
</evidence>
<dbReference type="InterPro" id="IPR002376">
    <property type="entry name" value="Formyl_transf_N"/>
</dbReference>
<evidence type="ECO:0000313" key="11">
    <source>
        <dbReference type="EMBL" id="MEQ2455165.1"/>
    </source>
</evidence>
<dbReference type="InterPro" id="IPR005793">
    <property type="entry name" value="Formyl_trans_C"/>
</dbReference>
<evidence type="ECO:0000259" key="9">
    <source>
        <dbReference type="Pfam" id="PF00551"/>
    </source>
</evidence>
<dbReference type="PANTHER" id="PTHR11138">
    <property type="entry name" value="METHIONYL-TRNA FORMYLTRANSFERASE"/>
    <property type="match status" value="1"/>
</dbReference>
<gene>
    <name evidence="8 11" type="primary">fmt</name>
    <name evidence="11" type="ORF">WMO45_01415</name>
</gene>
<comment type="catalytic activity">
    <reaction evidence="7 8">
        <text>L-methionyl-tRNA(fMet) + (6R)-10-formyltetrahydrofolate = N-formyl-L-methionyl-tRNA(fMet) + (6S)-5,6,7,8-tetrahydrofolate + H(+)</text>
        <dbReference type="Rhea" id="RHEA:24380"/>
        <dbReference type="Rhea" id="RHEA-COMP:9952"/>
        <dbReference type="Rhea" id="RHEA-COMP:9953"/>
        <dbReference type="ChEBI" id="CHEBI:15378"/>
        <dbReference type="ChEBI" id="CHEBI:57453"/>
        <dbReference type="ChEBI" id="CHEBI:78530"/>
        <dbReference type="ChEBI" id="CHEBI:78844"/>
        <dbReference type="ChEBI" id="CHEBI:195366"/>
        <dbReference type="EC" id="2.1.2.9"/>
    </reaction>
</comment>
<evidence type="ECO:0000313" key="12">
    <source>
        <dbReference type="Proteomes" id="UP001440599"/>
    </source>
</evidence>
<comment type="similarity">
    <text evidence="2 8">Belongs to the Fmt family.</text>
</comment>
<feature type="binding site" evidence="8">
    <location>
        <begin position="109"/>
        <end position="112"/>
    </location>
    <ligand>
        <name>(6S)-5,6,7,8-tetrahydrofolate</name>
        <dbReference type="ChEBI" id="CHEBI:57453"/>
    </ligand>
</feature>
<dbReference type="InterPro" id="IPR037022">
    <property type="entry name" value="Formyl_trans_C_sf"/>
</dbReference>
<organism evidence="11 12">
    <name type="scientific">Flavonifractor hominis</name>
    <dbReference type="NCBI Taxonomy" id="3133178"/>
    <lineage>
        <taxon>Bacteria</taxon>
        <taxon>Bacillati</taxon>
        <taxon>Bacillota</taxon>
        <taxon>Clostridia</taxon>
        <taxon>Eubacteriales</taxon>
        <taxon>Oscillospiraceae</taxon>
        <taxon>Flavonifractor</taxon>
    </lineage>
</organism>
<dbReference type="InterPro" id="IPR036477">
    <property type="entry name" value="Formyl_transf_N_sf"/>
</dbReference>
<comment type="function">
    <text evidence="1 8">Attaches a formyl group to the free amino group of methionyl-tRNA(fMet). The formyl group appears to play a dual role in the initiator identity of N-formylmethionyl-tRNA by promoting its recognition by IF2 and preventing the misappropriation of this tRNA by the elongation apparatus.</text>
</comment>
<evidence type="ECO:0000259" key="10">
    <source>
        <dbReference type="Pfam" id="PF02911"/>
    </source>
</evidence>
<accession>A0ABV1EKQ4</accession>
<dbReference type="Gene3D" id="3.10.25.10">
    <property type="entry name" value="Formyl transferase, C-terminal domain"/>
    <property type="match status" value="1"/>
</dbReference>
<dbReference type="CDD" id="cd08646">
    <property type="entry name" value="FMT_core_Met-tRNA-FMT_N"/>
    <property type="match status" value="1"/>
</dbReference>
<keyword evidence="6 8" id="KW-0648">Protein biosynthesis</keyword>
<proteinExistence type="inferred from homology"/>
<keyword evidence="12" id="KW-1185">Reference proteome</keyword>
<dbReference type="RefSeq" id="WP_349138857.1">
    <property type="nucleotide sequence ID" value="NZ_JBBMFT010000001.1"/>
</dbReference>
<dbReference type="InterPro" id="IPR044135">
    <property type="entry name" value="Met-tRNA-FMT_C"/>
</dbReference>
<sequence length="305" mass="32597">MKILFMGTPDFAVPSLEGLIAAGHEICGVFTQPDKPKNRGMKLQAPPVKVCAQAHNIPVYQPVKLRDGTALALIQELAPELIVVAAYGRILPDEILAAPPKGCINVHSSLLPSYRGAAPINWAILNGETETGVTIMHMAHDLDAGDIIATTSTPIDPDETVVSLHDRLAVLGAELLVRVVAEIAAGTAQRIPQDHTKATLAPMLSRELSPMDWSRPARYLHNQVRGLIPWPAAVTELGGHRCKIFSTAILDEQTEAAPGTILEAGKQGIKVACGDGTVLRIDELQADGGKRMKAADYLRGHPIVV</sequence>
<evidence type="ECO:0000256" key="2">
    <source>
        <dbReference type="ARBA" id="ARBA00010699"/>
    </source>
</evidence>
<dbReference type="Proteomes" id="UP001440599">
    <property type="component" value="Unassembled WGS sequence"/>
</dbReference>
<evidence type="ECO:0000256" key="1">
    <source>
        <dbReference type="ARBA" id="ARBA00002606"/>
    </source>
</evidence>
<feature type="domain" description="Formyl transferase C-terminal" evidence="10">
    <location>
        <begin position="206"/>
        <end position="301"/>
    </location>
</feature>
<reference evidence="11 12" key="1">
    <citation type="submission" date="2024-03" db="EMBL/GenBank/DDBJ databases">
        <title>Human intestinal bacterial collection.</title>
        <authorList>
            <person name="Pauvert C."/>
            <person name="Hitch T.C.A."/>
            <person name="Clavel T."/>
        </authorList>
    </citation>
    <scope>NUCLEOTIDE SEQUENCE [LARGE SCALE GENOMIC DNA]</scope>
    <source>
        <strain evidence="11 12">CLA-AP-H34</strain>
    </source>
</reference>
<evidence type="ECO:0000256" key="6">
    <source>
        <dbReference type="ARBA" id="ARBA00022917"/>
    </source>
</evidence>
<dbReference type="SUPFAM" id="SSF50486">
    <property type="entry name" value="FMT C-terminal domain-like"/>
    <property type="match status" value="1"/>
</dbReference>
<dbReference type="InterPro" id="IPR005794">
    <property type="entry name" value="Fmt"/>
</dbReference>
<protein>
    <recommendedName>
        <fullName evidence="4 8">Methionyl-tRNA formyltransferase</fullName>
        <ecNumber evidence="3 8">2.1.2.9</ecNumber>
    </recommendedName>
</protein>
<comment type="caution">
    <text evidence="11">The sequence shown here is derived from an EMBL/GenBank/DDBJ whole genome shotgun (WGS) entry which is preliminary data.</text>
</comment>
<dbReference type="SUPFAM" id="SSF53328">
    <property type="entry name" value="Formyltransferase"/>
    <property type="match status" value="1"/>
</dbReference>
<dbReference type="GO" id="GO:0004479">
    <property type="term" value="F:methionyl-tRNA formyltransferase activity"/>
    <property type="evidence" value="ECO:0007669"/>
    <property type="project" value="UniProtKB-EC"/>
</dbReference>
<feature type="domain" description="Formyl transferase N-terminal" evidence="9">
    <location>
        <begin position="1"/>
        <end position="180"/>
    </location>
</feature>
<evidence type="ECO:0000256" key="5">
    <source>
        <dbReference type="ARBA" id="ARBA00022679"/>
    </source>
</evidence>
<dbReference type="EMBL" id="JBBMFT010000001">
    <property type="protein sequence ID" value="MEQ2455165.1"/>
    <property type="molecule type" value="Genomic_DNA"/>
</dbReference>
<dbReference type="CDD" id="cd08704">
    <property type="entry name" value="Met_tRNA_FMT_C"/>
    <property type="match status" value="1"/>
</dbReference>
<dbReference type="NCBIfam" id="TIGR00460">
    <property type="entry name" value="fmt"/>
    <property type="match status" value="1"/>
</dbReference>
<dbReference type="InterPro" id="IPR041711">
    <property type="entry name" value="Met-tRNA-FMT_N"/>
</dbReference>
<dbReference type="Pfam" id="PF00551">
    <property type="entry name" value="Formyl_trans_N"/>
    <property type="match status" value="1"/>
</dbReference>
<dbReference type="Gene3D" id="3.40.50.170">
    <property type="entry name" value="Formyl transferase, N-terminal domain"/>
    <property type="match status" value="1"/>
</dbReference>
<evidence type="ECO:0000256" key="7">
    <source>
        <dbReference type="ARBA" id="ARBA00048558"/>
    </source>
</evidence>
<name>A0ABV1EKQ4_9FIRM</name>
<evidence type="ECO:0000256" key="3">
    <source>
        <dbReference type="ARBA" id="ARBA00012261"/>
    </source>
</evidence>